<evidence type="ECO:0000313" key="4">
    <source>
        <dbReference type="EMBL" id="KAF8759451.1"/>
    </source>
</evidence>
<proteinExistence type="predicted"/>
<dbReference type="InterPro" id="IPR012677">
    <property type="entry name" value="Nucleotide-bd_a/b_plait_sf"/>
</dbReference>
<dbReference type="GO" id="GO:0003723">
    <property type="term" value="F:RNA binding"/>
    <property type="evidence" value="ECO:0007669"/>
    <property type="project" value="UniProtKB-UniRule"/>
</dbReference>
<evidence type="ECO:0000259" key="3">
    <source>
        <dbReference type="PROSITE" id="PS50102"/>
    </source>
</evidence>
<organism evidence="4 5">
    <name type="scientific">Digitaria exilis</name>
    <dbReference type="NCBI Taxonomy" id="1010633"/>
    <lineage>
        <taxon>Eukaryota</taxon>
        <taxon>Viridiplantae</taxon>
        <taxon>Streptophyta</taxon>
        <taxon>Embryophyta</taxon>
        <taxon>Tracheophyta</taxon>
        <taxon>Spermatophyta</taxon>
        <taxon>Magnoliopsida</taxon>
        <taxon>Liliopsida</taxon>
        <taxon>Poales</taxon>
        <taxon>Poaceae</taxon>
        <taxon>PACMAD clade</taxon>
        <taxon>Panicoideae</taxon>
        <taxon>Panicodae</taxon>
        <taxon>Paniceae</taxon>
        <taxon>Anthephorinae</taxon>
        <taxon>Digitaria</taxon>
    </lineage>
</organism>
<keyword evidence="5" id="KW-1185">Reference proteome</keyword>
<accession>A0A835FIN0</accession>
<protein>
    <recommendedName>
        <fullName evidence="3">RRM domain-containing protein</fullName>
    </recommendedName>
</protein>
<dbReference type="EMBL" id="JACEFO010000718">
    <property type="protein sequence ID" value="KAF8759451.1"/>
    <property type="molecule type" value="Genomic_DNA"/>
</dbReference>
<feature type="compositionally biased region" description="Pro residues" evidence="2">
    <location>
        <begin position="277"/>
        <end position="286"/>
    </location>
</feature>
<dbReference type="PROSITE" id="PS50102">
    <property type="entry name" value="RRM"/>
    <property type="match status" value="1"/>
</dbReference>
<comment type="caution">
    <text evidence="4">The sequence shown here is derived from an EMBL/GenBank/DDBJ whole genome shotgun (WGS) entry which is preliminary data.</text>
</comment>
<dbReference type="OrthoDB" id="417481at2759"/>
<feature type="compositionally biased region" description="Polar residues" evidence="2">
    <location>
        <begin position="249"/>
        <end position="262"/>
    </location>
</feature>
<feature type="region of interest" description="Disordered" evidence="2">
    <location>
        <begin position="140"/>
        <end position="325"/>
    </location>
</feature>
<evidence type="ECO:0000313" key="5">
    <source>
        <dbReference type="Proteomes" id="UP000636709"/>
    </source>
</evidence>
<evidence type="ECO:0000256" key="1">
    <source>
        <dbReference type="PROSITE-ProRule" id="PRU00176"/>
    </source>
</evidence>
<dbReference type="Pfam" id="PF04059">
    <property type="entry name" value="RRM_2"/>
    <property type="match status" value="1"/>
</dbReference>
<gene>
    <name evidence="4" type="ORF">HU200_010499</name>
</gene>
<reference evidence="4" key="1">
    <citation type="submission" date="2020-07" db="EMBL/GenBank/DDBJ databases">
        <title>Genome sequence and genetic diversity analysis of an under-domesticated orphan crop, white fonio (Digitaria exilis).</title>
        <authorList>
            <person name="Bennetzen J.L."/>
            <person name="Chen S."/>
            <person name="Ma X."/>
            <person name="Wang X."/>
            <person name="Yssel A.E.J."/>
            <person name="Chaluvadi S.R."/>
            <person name="Johnson M."/>
            <person name="Gangashetty P."/>
            <person name="Hamidou F."/>
            <person name="Sanogo M.D."/>
            <person name="Zwaenepoel A."/>
            <person name="Wallace J."/>
            <person name="Van De Peer Y."/>
            <person name="Van Deynze A."/>
        </authorList>
    </citation>
    <scope>NUCLEOTIDE SEQUENCE</scope>
    <source>
        <tissue evidence="4">Leaves</tissue>
    </source>
</reference>
<feature type="compositionally biased region" description="Low complexity" evidence="2">
    <location>
        <begin position="287"/>
        <end position="299"/>
    </location>
</feature>
<feature type="domain" description="RRM" evidence="3">
    <location>
        <begin position="341"/>
        <end position="437"/>
    </location>
</feature>
<dbReference type="CDD" id="cd12277">
    <property type="entry name" value="RRM3_MEI2_EAR1_like"/>
    <property type="match status" value="1"/>
</dbReference>
<evidence type="ECO:0000256" key="2">
    <source>
        <dbReference type="SAM" id="MobiDB-lite"/>
    </source>
</evidence>
<keyword evidence="1" id="KW-0694">RNA-binding</keyword>
<sequence length="486" mass="52069">MPRPLLVSHVRSPQPLPPVASSQPIMAVAAFLPRRLDASAPPYVVSNKSFVPPPVPDFYTCPPAAVLPPAGFLYPPPVLVAPPAPGFAANSPAFWGFPLGPTMGMQGSYAPQPSWSPQGSCVGMPGSYLHPARTPPQGTCVGMQASSQHPGWAPLTPMAPPPAAAVMQCAPPPQQPDTKANARGGRHRTSRSSVRGVPAPRARPPPRLRLRLDVPPRMQPAAAGRVAPPPSANSGGEVAGAGKGELQANEPSPRSVLVQTSPPITPSALPTSFPYPELGPPSPPASEPVSVPAAGSQAVAPPPRRRGERGGAGLRRQATGGTVRRSVPKPRCIFDASSGCTSLMIRNIPNDFRRTRLMHIIDQHCSIENENIESGDVKSEYDFLYLPMDFRTGANKGYAFVNLTTPEAARRLRDHLHRHRWKVNGSGKTCEVDQAYRKGLDELVKKLSDSRFDCGDEEFLPVWFEPPRDGTRTPLPHLVGRMLRCS</sequence>
<dbReference type="InterPro" id="IPR000504">
    <property type="entry name" value="RRM_dom"/>
</dbReference>
<dbReference type="InterPro" id="IPR035979">
    <property type="entry name" value="RBD_domain_sf"/>
</dbReference>
<dbReference type="SUPFAM" id="SSF54928">
    <property type="entry name" value="RNA-binding domain, RBD"/>
    <property type="match status" value="1"/>
</dbReference>
<dbReference type="Gene3D" id="3.30.70.330">
    <property type="match status" value="1"/>
</dbReference>
<dbReference type="AlphaFoldDB" id="A0A835FIN0"/>
<dbReference type="Proteomes" id="UP000636709">
    <property type="component" value="Unassembled WGS sequence"/>
</dbReference>
<name>A0A835FIN0_9POAL</name>
<dbReference type="InterPro" id="IPR007201">
    <property type="entry name" value="Mei2-like_Rrm_C"/>
</dbReference>